<dbReference type="InterPro" id="IPR016181">
    <property type="entry name" value="Acyl_CoA_acyltransferase"/>
</dbReference>
<dbReference type="Gene3D" id="3.40.630.30">
    <property type="match status" value="1"/>
</dbReference>
<dbReference type="RefSeq" id="WP_155694993.1">
    <property type="nucleotide sequence ID" value="NZ_BAAAFQ010000001.1"/>
</dbReference>
<evidence type="ECO:0000259" key="1">
    <source>
        <dbReference type="PROSITE" id="PS51186"/>
    </source>
</evidence>
<dbReference type="AlphaFoldDB" id="A0A6N8F6L4"/>
<dbReference type="Pfam" id="PF13673">
    <property type="entry name" value="Acetyltransf_10"/>
    <property type="match status" value="1"/>
</dbReference>
<dbReference type="PROSITE" id="PS51186">
    <property type="entry name" value="GNAT"/>
    <property type="match status" value="1"/>
</dbReference>
<dbReference type="SUPFAM" id="SSF55729">
    <property type="entry name" value="Acyl-CoA N-acyltransferases (Nat)"/>
    <property type="match status" value="1"/>
</dbReference>
<dbReference type="EMBL" id="WOCD01000003">
    <property type="protein sequence ID" value="MUH71848.1"/>
    <property type="molecule type" value="Genomic_DNA"/>
</dbReference>
<evidence type="ECO:0000313" key="3">
    <source>
        <dbReference type="Proteomes" id="UP000439994"/>
    </source>
</evidence>
<comment type="caution">
    <text evidence="2">The sequence shown here is derived from an EMBL/GenBank/DDBJ whole genome shotgun (WGS) entry which is preliminary data.</text>
</comment>
<organism evidence="2 3">
    <name type="scientific">Psychrosphaera haliotis</name>
    <dbReference type="NCBI Taxonomy" id="555083"/>
    <lineage>
        <taxon>Bacteria</taxon>
        <taxon>Pseudomonadati</taxon>
        <taxon>Pseudomonadota</taxon>
        <taxon>Gammaproteobacteria</taxon>
        <taxon>Alteromonadales</taxon>
        <taxon>Pseudoalteromonadaceae</taxon>
        <taxon>Psychrosphaera</taxon>
    </lineage>
</organism>
<protein>
    <submittedName>
        <fullName evidence="2">GNAT family N-acetyltransferase</fullName>
    </submittedName>
</protein>
<evidence type="ECO:0000313" key="2">
    <source>
        <dbReference type="EMBL" id="MUH71848.1"/>
    </source>
</evidence>
<dbReference type="GO" id="GO:0016747">
    <property type="term" value="F:acyltransferase activity, transferring groups other than amino-acyl groups"/>
    <property type="evidence" value="ECO:0007669"/>
    <property type="project" value="InterPro"/>
</dbReference>
<dbReference type="OrthoDB" id="9796171at2"/>
<keyword evidence="2" id="KW-0808">Transferase</keyword>
<reference evidence="2 3" key="1">
    <citation type="submission" date="2019-11" db="EMBL/GenBank/DDBJ databases">
        <title>P. haliotis isolates from Z. marina roots.</title>
        <authorList>
            <person name="Cohen M."/>
            <person name="Jospin G."/>
            <person name="Eisen J.A."/>
            <person name="Coil D.A."/>
        </authorList>
    </citation>
    <scope>NUCLEOTIDE SEQUENCE [LARGE SCALE GENOMIC DNA]</scope>
    <source>
        <strain evidence="2 3">UCD-MCMsp1aY</strain>
    </source>
</reference>
<dbReference type="Proteomes" id="UP000439994">
    <property type="component" value="Unassembled WGS sequence"/>
</dbReference>
<feature type="domain" description="N-acetyltransferase" evidence="1">
    <location>
        <begin position="1"/>
        <end position="147"/>
    </location>
</feature>
<accession>A0A6N8F6L4</accession>
<keyword evidence="3" id="KW-1185">Reference proteome</keyword>
<gene>
    <name evidence="2" type="ORF">GNP35_04770</name>
</gene>
<sequence length="151" mass="17536">MNYKADKVSWRKSSKEIRAIREQVFIYEYQFPLESEFDHHDTHCQHVLVRDEQGVAIATGRLCDDGKISRVAVLMKHRNIKVRRQVIKELLQLAKTKGLKKVYFDSRLDEVDKYKEQGFVPTGTVYMDAGIAKQPLMCALELFKIAPTVLH</sequence>
<name>A0A6N8F6L4_9GAMM</name>
<dbReference type="InterPro" id="IPR000182">
    <property type="entry name" value="GNAT_dom"/>
</dbReference>
<proteinExistence type="predicted"/>